<reference evidence="5 6" key="1">
    <citation type="submission" date="2015-01" db="EMBL/GenBank/DDBJ databases">
        <title>Genome of allotetraploid Gossypium barbadense reveals genomic plasticity and fiber elongation in cotton evolution.</title>
        <authorList>
            <person name="Chen X."/>
            <person name="Liu X."/>
            <person name="Zhao B."/>
            <person name="Zheng H."/>
            <person name="Hu Y."/>
            <person name="Lu G."/>
            <person name="Yang C."/>
            <person name="Chen J."/>
            <person name="Shan C."/>
            <person name="Zhang L."/>
            <person name="Zhou Y."/>
            <person name="Wang L."/>
            <person name="Guo W."/>
            <person name="Bai Y."/>
            <person name="Ruan J."/>
            <person name="Shangguan X."/>
            <person name="Mao Y."/>
            <person name="Jiang J."/>
            <person name="Zhu Y."/>
            <person name="Lei J."/>
            <person name="Kang H."/>
            <person name="Chen S."/>
            <person name="He X."/>
            <person name="Wang R."/>
            <person name="Wang Y."/>
            <person name="Chen J."/>
            <person name="Wang L."/>
            <person name="Yu S."/>
            <person name="Wang B."/>
            <person name="Wei J."/>
            <person name="Song S."/>
            <person name="Lu X."/>
            <person name="Gao Z."/>
            <person name="Gu W."/>
            <person name="Deng X."/>
            <person name="Ma D."/>
            <person name="Wang S."/>
            <person name="Liang W."/>
            <person name="Fang L."/>
            <person name="Cai C."/>
            <person name="Zhu X."/>
            <person name="Zhou B."/>
            <person name="Zhang Y."/>
            <person name="Chen Z."/>
            <person name="Xu S."/>
            <person name="Zhu R."/>
            <person name="Wang S."/>
            <person name="Zhang T."/>
            <person name="Zhao G."/>
        </authorList>
    </citation>
    <scope>NUCLEOTIDE SEQUENCE [LARGE SCALE GENOMIC DNA]</scope>
    <source>
        <strain evidence="6">cv. Xinhai21</strain>
        <tissue evidence="5">Leaf</tissue>
    </source>
</reference>
<dbReference type="InterPro" id="IPR036249">
    <property type="entry name" value="Thioredoxin-like_sf"/>
</dbReference>
<dbReference type="OrthoDB" id="4951845at2759"/>
<dbReference type="EC" id="2.5.1.18" evidence="3"/>
<dbReference type="PANTHER" id="PTHR11260:SF753">
    <property type="entry name" value="GLUTATHIONE TRANSFERASE"/>
    <property type="match status" value="1"/>
</dbReference>
<keyword evidence="3" id="KW-0963">Cytoplasm</keyword>
<dbReference type="InterPro" id="IPR045073">
    <property type="entry name" value="Omega/Tau-like"/>
</dbReference>
<dbReference type="GO" id="GO:0004364">
    <property type="term" value="F:glutathione transferase activity"/>
    <property type="evidence" value="ECO:0007669"/>
    <property type="project" value="UniProtKB-UniRule"/>
</dbReference>
<dbReference type="GO" id="GO:0006749">
    <property type="term" value="P:glutathione metabolic process"/>
    <property type="evidence" value="ECO:0007669"/>
    <property type="project" value="TreeGrafter"/>
</dbReference>
<evidence type="ECO:0000259" key="4">
    <source>
        <dbReference type="Pfam" id="PF13417"/>
    </source>
</evidence>
<proteinExistence type="inferred from homology"/>
<dbReference type="Proteomes" id="UP000239757">
    <property type="component" value="Unassembled WGS sequence"/>
</dbReference>
<dbReference type="InterPro" id="IPR004045">
    <property type="entry name" value="Glutathione_S-Trfase_N"/>
</dbReference>
<comment type="subcellular location">
    <subcellularLocation>
        <location evidence="3">Cytoplasm</location>
        <location evidence="3">Cytosol</location>
    </subcellularLocation>
</comment>
<dbReference type="Pfam" id="PF13417">
    <property type="entry name" value="GST_N_3"/>
    <property type="match status" value="1"/>
</dbReference>
<dbReference type="Gene3D" id="3.40.30.10">
    <property type="entry name" value="Glutaredoxin"/>
    <property type="match status" value="1"/>
</dbReference>
<name>A0A2P5YWJ1_GOSBA</name>
<protein>
    <recommendedName>
        <fullName evidence="3">Glutathione S-transferase</fullName>
        <ecNumber evidence="3">2.5.1.18</ecNumber>
    </recommendedName>
</protein>
<dbReference type="EMBL" id="KZ662727">
    <property type="protein sequence ID" value="PPS19929.1"/>
    <property type="molecule type" value="Genomic_DNA"/>
</dbReference>
<gene>
    <name evidence="5" type="ORF">GOBAR_AA00643</name>
</gene>
<feature type="domain" description="GST N-terminal" evidence="4">
    <location>
        <begin position="9"/>
        <end position="46"/>
    </location>
</feature>
<keyword evidence="3" id="KW-0808">Transferase</keyword>
<organism evidence="5 6">
    <name type="scientific">Gossypium barbadense</name>
    <name type="common">Sea Island cotton</name>
    <name type="synonym">Hibiscus barbadensis</name>
    <dbReference type="NCBI Taxonomy" id="3634"/>
    <lineage>
        <taxon>Eukaryota</taxon>
        <taxon>Viridiplantae</taxon>
        <taxon>Streptophyta</taxon>
        <taxon>Embryophyta</taxon>
        <taxon>Tracheophyta</taxon>
        <taxon>Spermatophyta</taxon>
        <taxon>Magnoliopsida</taxon>
        <taxon>eudicotyledons</taxon>
        <taxon>Gunneridae</taxon>
        <taxon>Pentapetalae</taxon>
        <taxon>rosids</taxon>
        <taxon>malvids</taxon>
        <taxon>Malvales</taxon>
        <taxon>Malvaceae</taxon>
        <taxon>Malvoideae</taxon>
        <taxon>Gossypium</taxon>
    </lineage>
</organism>
<dbReference type="PANTHER" id="PTHR11260">
    <property type="entry name" value="GLUTATHIONE S-TRANSFERASE, GST, SUPERFAMILY, GST DOMAIN CONTAINING"/>
    <property type="match status" value="1"/>
</dbReference>
<comment type="function">
    <text evidence="3">Is involved in the conjugation of reduced glutathione to a wide number of exogenous and endogenous hydrophobic electrophiles.</text>
</comment>
<dbReference type="GO" id="GO:0009407">
    <property type="term" value="P:toxin catabolic process"/>
    <property type="evidence" value="ECO:0007669"/>
    <property type="project" value="UniProtKB-ARBA"/>
</dbReference>
<evidence type="ECO:0000256" key="1">
    <source>
        <dbReference type="ARBA" id="ARBA00022575"/>
    </source>
</evidence>
<accession>A0A2P5YWJ1</accession>
<sequence length="141" mass="16059">MEEVNKVKLHGVEVNPYSKRVKMALRIKGIPYEYIEEDTSNKSQSLSTTILFTIKHLLSTPLSSYNTLMKPRRSLLSFCLTLHFTELKATSRQMSFNKRVVTCDGEVQAKAVDEIYEKIKVVEEGIKDFFQATISPPSIAL</sequence>
<dbReference type="SUPFAM" id="SSF52833">
    <property type="entry name" value="Thioredoxin-like"/>
    <property type="match status" value="1"/>
</dbReference>
<dbReference type="GO" id="GO:0005829">
    <property type="term" value="C:cytosol"/>
    <property type="evidence" value="ECO:0007669"/>
    <property type="project" value="UniProtKB-SubCell"/>
</dbReference>
<comment type="similarity">
    <text evidence="2">Belongs to the GST superfamily. Tau family.</text>
</comment>
<dbReference type="AlphaFoldDB" id="A0A2P5YWJ1"/>
<evidence type="ECO:0000313" key="5">
    <source>
        <dbReference type="EMBL" id="PPS19929.1"/>
    </source>
</evidence>
<comment type="catalytic activity">
    <reaction evidence="3">
        <text>RX + glutathione = an S-substituted glutathione + a halide anion + H(+)</text>
        <dbReference type="Rhea" id="RHEA:16437"/>
        <dbReference type="ChEBI" id="CHEBI:15378"/>
        <dbReference type="ChEBI" id="CHEBI:16042"/>
        <dbReference type="ChEBI" id="CHEBI:17792"/>
        <dbReference type="ChEBI" id="CHEBI:57925"/>
        <dbReference type="ChEBI" id="CHEBI:90779"/>
        <dbReference type="EC" id="2.5.1.18"/>
    </reaction>
</comment>
<keyword evidence="1" id="KW-0216">Detoxification</keyword>
<evidence type="ECO:0000256" key="2">
    <source>
        <dbReference type="ARBA" id="ARBA00025743"/>
    </source>
</evidence>
<evidence type="ECO:0000256" key="3">
    <source>
        <dbReference type="RuleBase" id="RU369102"/>
    </source>
</evidence>
<evidence type="ECO:0000313" key="6">
    <source>
        <dbReference type="Proteomes" id="UP000239757"/>
    </source>
</evidence>